<evidence type="ECO:0000256" key="2">
    <source>
        <dbReference type="ARBA" id="ARBA00022679"/>
    </source>
</evidence>
<dbReference type="Gene3D" id="3.40.1190.20">
    <property type="match status" value="1"/>
</dbReference>
<comment type="caution">
    <text evidence="7">The sequence shown here is derived from an EMBL/GenBank/DDBJ whole genome shotgun (WGS) entry which is preliminary data.</text>
</comment>
<evidence type="ECO:0000259" key="6">
    <source>
        <dbReference type="Pfam" id="PF00294"/>
    </source>
</evidence>
<dbReference type="Proteomes" id="UP000649829">
    <property type="component" value="Unassembled WGS sequence"/>
</dbReference>
<keyword evidence="3" id="KW-0547">Nucleotide-binding</keyword>
<reference evidence="7" key="1">
    <citation type="journal article" date="2014" name="Int. J. Syst. Evol. Microbiol.">
        <title>Complete genome sequence of Corynebacterium casei LMG S-19264T (=DSM 44701T), isolated from a smear-ripened cheese.</title>
        <authorList>
            <consortium name="US DOE Joint Genome Institute (JGI-PGF)"/>
            <person name="Walter F."/>
            <person name="Albersmeier A."/>
            <person name="Kalinowski J."/>
            <person name="Ruckert C."/>
        </authorList>
    </citation>
    <scope>NUCLEOTIDE SEQUENCE</scope>
    <source>
        <strain evidence="7">CGMCC 1.6293</strain>
    </source>
</reference>
<dbReference type="InterPro" id="IPR029056">
    <property type="entry name" value="Ribokinase-like"/>
</dbReference>
<accession>A0A917WA40</accession>
<dbReference type="GO" id="GO:0005524">
    <property type="term" value="F:ATP binding"/>
    <property type="evidence" value="ECO:0007669"/>
    <property type="project" value="UniProtKB-KW"/>
</dbReference>
<dbReference type="PROSITE" id="PS00584">
    <property type="entry name" value="PFKB_KINASES_2"/>
    <property type="match status" value="1"/>
</dbReference>
<proteinExistence type="inferred from homology"/>
<keyword evidence="2" id="KW-0808">Transferase</keyword>
<feature type="domain" description="Carbohydrate kinase PfkB" evidence="6">
    <location>
        <begin position="23"/>
        <end position="300"/>
    </location>
</feature>
<sequence length="308" mass="31477">MSQGRILCCGEALIDMIPGGGGYVPHTGGAVFNTAIALGRLGARAGMLTGLSRDMFGAMLEAELAASGVETELVIRSDRLTTLAFVQLTEGKARYTFYDENSAGRMISADDLPELPEDVGTLFFGGISLVVEPGAEAYAALLSREAARRVVMIDPNIRPGFVTDEARYRARLGAMIGQADLMKVSDEDLDWLVPGAATVAEKLRSLPGPHVTVVTEGAAGATAYLSGGGAVSVAARAVEVADTVGAGDSFNAGFLAALDARGLLSKPGIAGIGPEAVEAALAQANAVAAITVSRDGANPPWAAELASA</sequence>
<dbReference type="SUPFAM" id="SSF53613">
    <property type="entry name" value="Ribokinase-like"/>
    <property type="match status" value="1"/>
</dbReference>
<dbReference type="InterPro" id="IPR011611">
    <property type="entry name" value="PfkB_dom"/>
</dbReference>
<dbReference type="PANTHER" id="PTHR43085:SF1">
    <property type="entry name" value="PSEUDOURIDINE KINASE-RELATED"/>
    <property type="match status" value="1"/>
</dbReference>
<name>A0A917WA40_9RHOB</name>
<evidence type="ECO:0000256" key="3">
    <source>
        <dbReference type="ARBA" id="ARBA00022741"/>
    </source>
</evidence>
<dbReference type="InterPro" id="IPR002173">
    <property type="entry name" value="Carboh/pur_kinase_PfkB_CS"/>
</dbReference>
<evidence type="ECO:0000256" key="4">
    <source>
        <dbReference type="ARBA" id="ARBA00022777"/>
    </source>
</evidence>
<evidence type="ECO:0000313" key="8">
    <source>
        <dbReference type="Proteomes" id="UP000649829"/>
    </source>
</evidence>
<organism evidence="7 8">
    <name type="scientific">Pseudooceanicola nanhaiensis</name>
    <dbReference type="NCBI Taxonomy" id="375761"/>
    <lineage>
        <taxon>Bacteria</taxon>
        <taxon>Pseudomonadati</taxon>
        <taxon>Pseudomonadota</taxon>
        <taxon>Alphaproteobacteria</taxon>
        <taxon>Rhodobacterales</taxon>
        <taxon>Paracoccaceae</taxon>
        <taxon>Pseudooceanicola</taxon>
    </lineage>
</organism>
<gene>
    <name evidence="7" type="ORF">GCM10011534_03150</name>
</gene>
<keyword evidence="5" id="KW-0067">ATP-binding</keyword>
<dbReference type="AlphaFoldDB" id="A0A917WA40"/>
<dbReference type="InterPro" id="IPR050306">
    <property type="entry name" value="PfkB_Carbo_kinase"/>
</dbReference>
<evidence type="ECO:0000313" key="7">
    <source>
        <dbReference type="EMBL" id="GGL84643.1"/>
    </source>
</evidence>
<protein>
    <submittedName>
        <fullName evidence="7">Carbohydrate kinase</fullName>
    </submittedName>
</protein>
<comment type="similarity">
    <text evidence="1">Belongs to the carbohydrate kinase PfkB family.</text>
</comment>
<evidence type="ECO:0000256" key="5">
    <source>
        <dbReference type="ARBA" id="ARBA00022840"/>
    </source>
</evidence>
<dbReference type="RefSeq" id="WP_028285275.1">
    <property type="nucleotide sequence ID" value="NZ_BMLF01000001.1"/>
</dbReference>
<reference evidence="7" key="2">
    <citation type="submission" date="2020-09" db="EMBL/GenBank/DDBJ databases">
        <authorList>
            <person name="Sun Q."/>
            <person name="Zhou Y."/>
        </authorList>
    </citation>
    <scope>NUCLEOTIDE SEQUENCE</scope>
    <source>
        <strain evidence="7">CGMCC 1.6293</strain>
    </source>
</reference>
<dbReference type="EMBL" id="BMLF01000001">
    <property type="protein sequence ID" value="GGL84643.1"/>
    <property type="molecule type" value="Genomic_DNA"/>
</dbReference>
<keyword evidence="8" id="KW-1185">Reference proteome</keyword>
<dbReference type="GO" id="GO:0016301">
    <property type="term" value="F:kinase activity"/>
    <property type="evidence" value="ECO:0007669"/>
    <property type="project" value="UniProtKB-KW"/>
</dbReference>
<keyword evidence="4 7" id="KW-0418">Kinase</keyword>
<dbReference type="PANTHER" id="PTHR43085">
    <property type="entry name" value="HEXOKINASE FAMILY MEMBER"/>
    <property type="match status" value="1"/>
</dbReference>
<dbReference type="CDD" id="cd01167">
    <property type="entry name" value="bac_FRK"/>
    <property type="match status" value="1"/>
</dbReference>
<dbReference type="Pfam" id="PF00294">
    <property type="entry name" value="PfkB"/>
    <property type="match status" value="1"/>
</dbReference>
<evidence type="ECO:0000256" key="1">
    <source>
        <dbReference type="ARBA" id="ARBA00010688"/>
    </source>
</evidence>